<feature type="compositionally biased region" description="Pro residues" evidence="1">
    <location>
        <begin position="236"/>
        <end position="248"/>
    </location>
</feature>
<dbReference type="EMBL" id="HG992983">
    <property type="protein sequence ID" value="CAE7192959.1"/>
    <property type="molecule type" value="Genomic_DNA"/>
</dbReference>
<protein>
    <submittedName>
        <fullName evidence="2">Uncharacterized protein</fullName>
    </submittedName>
</protein>
<organism evidence="2 3">
    <name type="scientific">Pyrenophora teres f. teres</name>
    <dbReference type="NCBI Taxonomy" id="97479"/>
    <lineage>
        <taxon>Eukaryota</taxon>
        <taxon>Fungi</taxon>
        <taxon>Dikarya</taxon>
        <taxon>Ascomycota</taxon>
        <taxon>Pezizomycotina</taxon>
        <taxon>Dothideomycetes</taxon>
        <taxon>Pleosporomycetidae</taxon>
        <taxon>Pleosporales</taxon>
        <taxon>Pleosporineae</taxon>
        <taxon>Pleosporaceae</taxon>
        <taxon>Pyrenophora</taxon>
    </lineage>
</organism>
<evidence type="ECO:0000313" key="3">
    <source>
        <dbReference type="Proteomes" id="UP000472372"/>
    </source>
</evidence>
<feature type="compositionally biased region" description="Low complexity" evidence="1">
    <location>
        <begin position="160"/>
        <end position="176"/>
    </location>
</feature>
<feature type="region of interest" description="Disordered" evidence="1">
    <location>
        <begin position="54"/>
        <end position="130"/>
    </location>
</feature>
<evidence type="ECO:0000256" key="1">
    <source>
        <dbReference type="SAM" id="MobiDB-lite"/>
    </source>
</evidence>
<feature type="region of interest" description="Disordered" evidence="1">
    <location>
        <begin position="160"/>
        <end position="259"/>
    </location>
</feature>
<reference evidence="2" key="1">
    <citation type="submission" date="2021-02" db="EMBL/GenBank/DDBJ databases">
        <authorList>
            <person name="Syme A R."/>
            <person name="Syme A R."/>
            <person name="Moolhuijzen P."/>
        </authorList>
    </citation>
    <scope>NUCLEOTIDE SEQUENCE</scope>
    <source>
        <strain evidence="2">W1-1</strain>
    </source>
</reference>
<sequence>MPSTTTPTPAAYKPLTTTLTIQQMNANLQSRLDRISGVSQRVVRNGPAVQFWSTRASGVQGAGRPSKRPRVEREEGDLGEETEVEGEEDGVESEAEDEAGVQVRGLVSTAPAAAEAEAEAEVQTAQEIRGPRRITLLLNGKRPRNYIASRADSAVEGAGEAALVAPSGRPTTTTTTARNESSRRKIAPKSKSKNKSKGKSTESRSSGGAAAAAEDKPATPLAAGQPSRAPRRAPARPAPKPAPKPAPARPVRAPGNTRATRSAAIPALLLQNLHPPSPPSRLTMEQQPLSTWGPITFPNNPHSPAGMVHPALAWAAFFPGEEFYEVRDWREKMVWDSKARKWAVRKEDDVYVRRLLGWRGNRMVKESFVRG</sequence>
<gene>
    <name evidence="2" type="ORF">PTTW11_07654</name>
</gene>
<evidence type="ECO:0000313" key="2">
    <source>
        <dbReference type="EMBL" id="CAE7192959.1"/>
    </source>
</evidence>
<accession>A0A6S6W7B8</accession>
<feature type="compositionally biased region" description="Acidic residues" evidence="1">
    <location>
        <begin position="74"/>
        <end position="99"/>
    </location>
</feature>
<dbReference type="Proteomes" id="UP000472372">
    <property type="component" value="Chromosome 7"/>
</dbReference>
<feature type="compositionally biased region" description="Basic residues" evidence="1">
    <location>
        <begin position="184"/>
        <end position="198"/>
    </location>
</feature>
<proteinExistence type="predicted"/>
<dbReference type="AlphaFoldDB" id="A0A6S6W7B8"/>
<name>A0A6S6W7B8_9PLEO</name>